<feature type="binding site" evidence="5">
    <location>
        <position position="86"/>
    </location>
    <ligand>
        <name>ATP</name>
        <dbReference type="ChEBI" id="CHEBI:30616"/>
    </ligand>
</feature>
<dbReference type="InterPro" id="IPR011009">
    <property type="entry name" value="Kinase-like_dom_sf"/>
</dbReference>
<dbReference type="InterPro" id="IPR008271">
    <property type="entry name" value="Ser/Thr_kinase_AS"/>
</dbReference>
<evidence type="ECO:0000256" key="6">
    <source>
        <dbReference type="SAM" id="MobiDB-lite"/>
    </source>
</evidence>
<keyword evidence="1" id="KW-0808">Transferase</keyword>
<dbReference type="PROSITE" id="PS50011">
    <property type="entry name" value="PROTEIN_KINASE_DOM"/>
    <property type="match status" value="1"/>
</dbReference>
<dbReference type="Gene3D" id="1.10.510.10">
    <property type="entry name" value="Transferase(Phosphotransferase) domain 1"/>
    <property type="match status" value="1"/>
</dbReference>
<dbReference type="InterPro" id="IPR017441">
    <property type="entry name" value="Protein_kinase_ATP_BS"/>
</dbReference>
<dbReference type="EMBL" id="ABCS01000027">
    <property type="protein sequence ID" value="EDM78762.1"/>
    <property type="molecule type" value="Genomic_DNA"/>
</dbReference>
<keyword evidence="2 5" id="KW-0547">Nucleotide-binding</keyword>
<dbReference type="Gene3D" id="1.25.40.10">
    <property type="entry name" value="Tetratricopeptide repeat domain"/>
    <property type="match status" value="1"/>
</dbReference>
<dbReference type="Pfam" id="PF00069">
    <property type="entry name" value="Pkinase"/>
    <property type="match status" value="1"/>
</dbReference>
<proteinExistence type="predicted"/>
<evidence type="ECO:0000313" key="9">
    <source>
        <dbReference type="Proteomes" id="UP000005801"/>
    </source>
</evidence>
<dbReference type="RefSeq" id="WP_006972137.1">
    <property type="nucleotide sequence ID" value="NZ_ABCS01000027.1"/>
</dbReference>
<dbReference type="eggNOG" id="COG0515">
    <property type="taxonomic scope" value="Bacteria"/>
</dbReference>
<dbReference type="PANTHER" id="PTHR43289">
    <property type="entry name" value="MITOGEN-ACTIVATED PROTEIN KINASE KINASE KINASE 20-RELATED"/>
    <property type="match status" value="1"/>
</dbReference>
<evidence type="ECO:0000256" key="4">
    <source>
        <dbReference type="ARBA" id="ARBA00022840"/>
    </source>
</evidence>
<keyword evidence="9" id="KW-1185">Reference proteome</keyword>
<sequence>MPANGHTPPNRPGYQDTVPADELALSQVTAVPGTLDTAGAERGEGLCEDDPETIGRYKVLSAVGEGGMGKVFLGLDARLNRKLAIKVVRAGHASSKARTRMLREAQALAKVSHPNVVQIYECGRVGKDLFIAMEFVDGPTLRAWLDEEPRSVAAICERFGAAGRGLAAAHEKGLVHRDFKPDNVMIGSDGRVRVMDFGLVRSEDGGEVGPRFADSGVIDLRLNAGGGLAAASKKPGTGPYLTLRGANLTATGAQLGTPAYMAPEQHRGLEVDARTDQFSFCVALWEALFGERPFEGDDLLELNMNVLSGTLRDPIDPTLAPAALRKVLERGLEVDAGSRWPSMTHLLEAVEDSLRPRSRWRRRTLIPLASAAALGLVAFLAWPRTPAWKAAGLPSEAAGVALDGFVRDFDEGDFASAAKGLAQLERDAPNSAALIFWRANLHRALDDGAGRDRRCREQGAPLEPLEANEDGAALGWKGSPEWIRLAAAACAERYAWSAEARELLDPELAAGSKLPGALLPLLVREELIPRLDAGGDPDAFEQAEFALERLAAEPDPDPDAPPGTLHVPVHRALANFELHVALGRFDEARPLLESLVSTYPDVPLVQARAAHYFALSGDLERATELAEQVSRYDPGPKLRLLLDAGQLEAGEAFIQDYTGSPFVDPVHAAQLRTMWCGYAYRFQIEPRPEACAALEPGFVRAMWNKARPEADDRHALRRSERELLDRQRMLDAGTPKRPAKDISPVALSVSAPSFETYERQIDITAALNLGDTALADTLARELLEHAPGDPWTQLVAAHTSDERGAQVKRRIVLRRWREADPGLPLLDDLRELAGVETKDDAPEGDAPDEGAPINEGDE</sequence>
<dbReference type="SUPFAM" id="SSF48452">
    <property type="entry name" value="TPR-like"/>
    <property type="match status" value="1"/>
</dbReference>
<organism evidence="8 9">
    <name type="scientific">Plesiocystis pacifica SIR-1</name>
    <dbReference type="NCBI Taxonomy" id="391625"/>
    <lineage>
        <taxon>Bacteria</taxon>
        <taxon>Pseudomonadati</taxon>
        <taxon>Myxococcota</taxon>
        <taxon>Polyangia</taxon>
        <taxon>Nannocystales</taxon>
        <taxon>Nannocystaceae</taxon>
        <taxon>Plesiocystis</taxon>
    </lineage>
</organism>
<dbReference type="Proteomes" id="UP000005801">
    <property type="component" value="Unassembled WGS sequence"/>
</dbReference>
<dbReference type="PROSITE" id="PS00107">
    <property type="entry name" value="PROTEIN_KINASE_ATP"/>
    <property type="match status" value="1"/>
</dbReference>
<dbReference type="Gene3D" id="3.30.200.20">
    <property type="entry name" value="Phosphorylase Kinase, domain 1"/>
    <property type="match status" value="1"/>
</dbReference>
<evidence type="ECO:0000313" key="8">
    <source>
        <dbReference type="EMBL" id="EDM78762.1"/>
    </source>
</evidence>
<protein>
    <submittedName>
        <fullName evidence="8">Serine/threonine kinase family protein</fullName>
    </submittedName>
</protein>
<keyword evidence="4 5" id="KW-0067">ATP-binding</keyword>
<reference evidence="8 9" key="1">
    <citation type="submission" date="2007-06" db="EMBL/GenBank/DDBJ databases">
        <authorList>
            <person name="Shimkets L."/>
            <person name="Ferriera S."/>
            <person name="Johnson J."/>
            <person name="Kravitz S."/>
            <person name="Beeson K."/>
            <person name="Sutton G."/>
            <person name="Rogers Y.-H."/>
            <person name="Friedman R."/>
            <person name="Frazier M."/>
            <person name="Venter J.C."/>
        </authorList>
    </citation>
    <scope>NUCLEOTIDE SEQUENCE [LARGE SCALE GENOMIC DNA]</scope>
    <source>
        <strain evidence="8 9">SIR-1</strain>
    </source>
</reference>
<evidence type="ECO:0000256" key="3">
    <source>
        <dbReference type="ARBA" id="ARBA00022777"/>
    </source>
</evidence>
<dbReference type="STRING" id="391625.PPSIR1_12293"/>
<keyword evidence="3 8" id="KW-0418">Kinase</keyword>
<dbReference type="GO" id="GO:0004674">
    <property type="term" value="F:protein serine/threonine kinase activity"/>
    <property type="evidence" value="ECO:0007669"/>
    <property type="project" value="TreeGrafter"/>
</dbReference>
<comment type="caution">
    <text evidence="8">The sequence shown here is derived from an EMBL/GenBank/DDBJ whole genome shotgun (WGS) entry which is preliminary data.</text>
</comment>
<accession>A6G5Y8</accession>
<evidence type="ECO:0000256" key="1">
    <source>
        <dbReference type="ARBA" id="ARBA00022679"/>
    </source>
</evidence>
<evidence type="ECO:0000259" key="7">
    <source>
        <dbReference type="PROSITE" id="PS50011"/>
    </source>
</evidence>
<evidence type="ECO:0000256" key="5">
    <source>
        <dbReference type="PROSITE-ProRule" id="PRU10141"/>
    </source>
</evidence>
<dbReference type="InterPro" id="IPR011990">
    <property type="entry name" value="TPR-like_helical_dom_sf"/>
</dbReference>
<dbReference type="PROSITE" id="PS00108">
    <property type="entry name" value="PROTEIN_KINASE_ST"/>
    <property type="match status" value="1"/>
</dbReference>
<dbReference type="AlphaFoldDB" id="A6G5Y8"/>
<feature type="domain" description="Protein kinase" evidence="7">
    <location>
        <begin position="57"/>
        <end position="354"/>
    </location>
</feature>
<dbReference type="CDD" id="cd14014">
    <property type="entry name" value="STKc_PknB_like"/>
    <property type="match status" value="1"/>
</dbReference>
<dbReference type="SUPFAM" id="SSF56112">
    <property type="entry name" value="Protein kinase-like (PK-like)"/>
    <property type="match status" value="1"/>
</dbReference>
<feature type="region of interest" description="Disordered" evidence="6">
    <location>
        <begin position="833"/>
        <end position="858"/>
    </location>
</feature>
<dbReference type="GO" id="GO:0005524">
    <property type="term" value="F:ATP binding"/>
    <property type="evidence" value="ECO:0007669"/>
    <property type="project" value="UniProtKB-UniRule"/>
</dbReference>
<dbReference type="OrthoDB" id="9801841at2"/>
<dbReference type="InterPro" id="IPR000719">
    <property type="entry name" value="Prot_kinase_dom"/>
</dbReference>
<evidence type="ECO:0000256" key="2">
    <source>
        <dbReference type="ARBA" id="ARBA00022741"/>
    </source>
</evidence>
<dbReference type="PANTHER" id="PTHR43289:SF6">
    <property type="entry name" value="SERINE_THREONINE-PROTEIN KINASE NEKL-3"/>
    <property type="match status" value="1"/>
</dbReference>
<gene>
    <name evidence="8" type="ORF">PPSIR1_12293</name>
</gene>
<name>A6G5Y8_9BACT</name>